<dbReference type="RefSeq" id="WP_179236494.1">
    <property type="nucleotide sequence ID" value="NZ_JACBNQ010000001.1"/>
</dbReference>
<organism evidence="10 11">
    <name type="scientific">Sedimentibacter hydroxybenzoicus DSM 7310</name>
    <dbReference type="NCBI Taxonomy" id="1123245"/>
    <lineage>
        <taxon>Bacteria</taxon>
        <taxon>Bacillati</taxon>
        <taxon>Bacillota</taxon>
        <taxon>Tissierellia</taxon>
        <taxon>Sedimentibacter</taxon>
    </lineage>
</organism>
<dbReference type="Pfam" id="PF18967">
    <property type="entry name" value="PycTM"/>
    <property type="match status" value="1"/>
</dbReference>
<feature type="transmembrane region" description="Helical" evidence="8">
    <location>
        <begin position="60"/>
        <end position="84"/>
    </location>
</feature>
<dbReference type="InterPro" id="IPR043760">
    <property type="entry name" value="PycTM_dom"/>
</dbReference>
<dbReference type="Proteomes" id="UP000611629">
    <property type="component" value="Unassembled WGS sequence"/>
</dbReference>
<evidence type="ECO:0000256" key="5">
    <source>
        <dbReference type="ARBA" id="ARBA00022989"/>
    </source>
</evidence>
<keyword evidence="4" id="KW-0547">Nucleotide-binding</keyword>
<feature type="transmembrane region" description="Helical" evidence="8">
    <location>
        <begin position="166"/>
        <end position="188"/>
    </location>
</feature>
<keyword evidence="2" id="KW-1003">Cell membrane</keyword>
<keyword evidence="3 8" id="KW-0812">Transmembrane</keyword>
<evidence type="ECO:0000259" key="9">
    <source>
        <dbReference type="Pfam" id="PF18967"/>
    </source>
</evidence>
<keyword evidence="6" id="KW-0051">Antiviral defense</keyword>
<feature type="transmembrane region" description="Helical" evidence="8">
    <location>
        <begin position="29"/>
        <end position="48"/>
    </location>
</feature>
<evidence type="ECO:0000313" key="11">
    <source>
        <dbReference type="Proteomes" id="UP000611629"/>
    </source>
</evidence>
<evidence type="ECO:0000256" key="3">
    <source>
        <dbReference type="ARBA" id="ARBA00022692"/>
    </source>
</evidence>
<evidence type="ECO:0000256" key="8">
    <source>
        <dbReference type="SAM" id="Phobius"/>
    </source>
</evidence>
<evidence type="ECO:0000313" key="10">
    <source>
        <dbReference type="EMBL" id="NYB72820.1"/>
    </source>
</evidence>
<keyword evidence="7 8" id="KW-0472">Membrane</keyword>
<protein>
    <recommendedName>
        <fullName evidence="9">Pycsar effector protein domain-containing protein</fullName>
    </recommendedName>
</protein>
<dbReference type="EMBL" id="JACBNQ010000001">
    <property type="protein sequence ID" value="NYB72820.1"/>
    <property type="molecule type" value="Genomic_DNA"/>
</dbReference>
<evidence type="ECO:0000256" key="7">
    <source>
        <dbReference type="ARBA" id="ARBA00023136"/>
    </source>
</evidence>
<accession>A0A974GV80</accession>
<evidence type="ECO:0000256" key="1">
    <source>
        <dbReference type="ARBA" id="ARBA00004236"/>
    </source>
</evidence>
<reference evidence="10" key="1">
    <citation type="submission" date="2020-07" db="EMBL/GenBank/DDBJ databases">
        <title>Genomic analysis of a strain of Sedimentibacter Hydroxybenzoicus DSM7310.</title>
        <authorList>
            <person name="Ma S."/>
        </authorList>
    </citation>
    <scope>NUCLEOTIDE SEQUENCE</scope>
    <source>
        <strain evidence="10">DSM 7310</strain>
    </source>
</reference>
<comment type="subcellular location">
    <subcellularLocation>
        <location evidence="1">Cell membrane</location>
    </subcellularLocation>
</comment>
<keyword evidence="5 8" id="KW-1133">Transmembrane helix</keyword>
<evidence type="ECO:0000256" key="2">
    <source>
        <dbReference type="ARBA" id="ARBA00022475"/>
    </source>
</evidence>
<keyword evidence="11" id="KW-1185">Reference proteome</keyword>
<feature type="domain" description="Pycsar effector protein" evidence="9">
    <location>
        <begin position="12"/>
        <end position="182"/>
    </location>
</feature>
<name>A0A974GV80_SEDHY</name>
<evidence type="ECO:0000256" key="6">
    <source>
        <dbReference type="ARBA" id="ARBA00023118"/>
    </source>
</evidence>
<proteinExistence type="predicted"/>
<sequence length="189" mass="21974">MIEFKDKTEFIYKAIDDATNNIRYIDTKVASIFVIIGLITTMFISLGKDTLLVYNHFRCIPIHGCIIGFSILLYLIAIVISAIYGFKTLKALENPCDFIKFEDTDKKSLWYLLNSSDNKISISVDEYLKKINIINNDDLIKMISIELMKVSAIRNFKIEKINKSIFWFKISFVSILVPIIYIMVYYSIY</sequence>
<dbReference type="AlphaFoldDB" id="A0A974GV80"/>
<gene>
    <name evidence="10" type="ORF">HZF24_01550</name>
</gene>
<evidence type="ECO:0000256" key="4">
    <source>
        <dbReference type="ARBA" id="ARBA00022741"/>
    </source>
</evidence>
<comment type="caution">
    <text evidence="10">The sequence shown here is derived from an EMBL/GenBank/DDBJ whole genome shotgun (WGS) entry which is preliminary data.</text>
</comment>